<dbReference type="InterPro" id="IPR006626">
    <property type="entry name" value="PbH1"/>
</dbReference>
<dbReference type="SMART" id="SM00710">
    <property type="entry name" value="PbH1"/>
    <property type="match status" value="6"/>
</dbReference>
<name>A0A934WZN6_9BACT</name>
<sequence>MKKLFFILLILNFAGCTSNEEVADRSQVNWQSIEKDLQSALILAEEGDTINIPGGYFKFEKSLLMDDKQNVVIAGAGMDETILSFKNQNEGAEGLKISQCKNITLVDFTVEDAAGDNIKVSDTDGITFRRLRAQWTGEVSETNGAYALYPVLCKNVLIEECIAIGSSDAGIYVGQSDSVIIRNNEAYRNVAGIESENSNFVEVYGNKAINNTGGILIFDLPGLTQYGEHIKVYDNLIQENNHRNFAPAGNIVGVVPPGTGLMILATRNVEVFNNQIIDNRTVGAAIVSYELVAAISEEEAVEADETQAGSAERINSDYELDENYNPHVGNIYFHDNNFQNSKWFATFQHDFGKLFNFKSPFNPPDIVFDGFMEAERSPAEILCIQEKQKLVFINLDAPNDLEDLNENIAPFVCD</sequence>
<accession>A0A934WZN6</accession>
<proteinExistence type="predicted"/>
<dbReference type="InterPro" id="IPR012334">
    <property type="entry name" value="Pectin_lyas_fold"/>
</dbReference>
<comment type="caution">
    <text evidence="2">The sequence shown here is derived from an EMBL/GenBank/DDBJ whole genome shotgun (WGS) entry which is preliminary data.</text>
</comment>
<dbReference type="RefSeq" id="WP_201431471.1">
    <property type="nucleotide sequence ID" value="NZ_JAEQBW010000005.1"/>
</dbReference>
<evidence type="ECO:0000259" key="1">
    <source>
        <dbReference type="Pfam" id="PF13229"/>
    </source>
</evidence>
<keyword evidence="3" id="KW-1185">Reference proteome</keyword>
<feature type="domain" description="Right handed beta helix" evidence="1">
    <location>
        <begin position="143"/>
        <end position="288"/>
    </location>
</feature>
<dbReference type="Pfam" id="PF13229">
    <property type="entry name" value="Beta_helix"/>
    <property type="match status" value="1"/>
</dbReference>
<protein>
    <submittedName>
        <fullName evidence="2">Right-handed parallel beta-helix repeat-containing protein</fullName>
    </submittedName>
</protein>
<dbReference type="EMBL" id="JAEQBW010000005">
    <property type="protein sequence ID" value="MBK6265792.1"/>
    <property type="molecule type" value="Genomic_DNA"/>
</dbReference>
<dbReference type="InterPro" id="IPR039448">
    <property type="entry name" value="Beta_helix"/>
</dbReference>
<dbReference type="InterPro" id="IPR022442">
    <property type="entry name" value="SO_2930-like_dom"/>
</dbReference>
<dbReference type="InterPro" id="IPR022441">
    <property type="entry name" value="Para_beta_helix_rpt-2"/>
</dbReference>
<dbReference type="SUPFAM" id="SSF51126">
    <property type="entry name" value="Pectin lyase-like"/>
    <property type="match status" value="1"/>
</dbReference>
<dbReference type="AlphaFoldDB" id="A0A934WZN6"/>
<dbReference type="NCBIfam" id="TIGR03805">
    <property type="entry name" value="beta_helix_1"/>
    <property type="match status" value="1"/>
</dbReference>
<reference evidence="2" key="1">
    <citation type="submission" date="2021-01" db="EMBL/GenBank/DDBJ databases">
        <title>Marivirga aurantiaca sp. nov., isolated from intertidal surface sediments.</title>
        <authorList>
            <person name="Zhang M."/>
        </authorList>
    </citation>
    <scope>NUCLEOTIDE SEQUENCE</scope>
    <source>
        <strain evidence="2">S37H4</strain>
    </source>
</reference>
<evidence type="ECO:0000313" key="2">
    <source>
        <dbReference type="EMBL" id="MBK6265792.1"/>
    </source>
</evidence>
<dbReference type="NCBIfam" id="TIGR03804">
    <property type="entry name" value="para_beta_helix"/>
    <property type="match status" value="1"/>
</dbReference>
<dbReference type="InterPro" id="IPR011050">
    <property type="entry name" value="Pectin_lyase_fold/virulence"/>
</dbReference>
<dbReference type="Proteomes" id="UP000611723">
    <property type="component" value="Unassembled WGS sequence"/>
</dbReference>
<dbReference type="Gene3D" id="2.160.20.10">
    <property type="entry name" value="Single-stranded right-handed beta-helix, Pectin lyase-like"/>
    <property type="match status" value="1"/>
</dbReference>
<gene>
    <name evidence="2" type="ORF">JKA74_12175</name>
</gene>
<organism evidence="2 3">
    <name type="scientific">Marivirga aurantiaca</name>
    <dbReference type="NCBI Taxonomy" id="2802615"/>
    <lineage>
        <taxon>Bacteria</taxon>
        <taxon>Pseudomonadati</taxon>
        <taxon>Bacteroidota</taxon>
        <taxon>Cytophagia</taxon>
        <taxon>Cytophagales</taxon>
        <taxon>Marivirgaceae</taxon>
        <taxon>Marivirga</taxon>
    </lineage>
</organism>
<evidence type="ECO:0000313" key="3">
    <source>
        <dbReference type="Proteomes" id="UP000611723"/>
    </source>
</evidence>